<accession>A0AAV7R054</accession>
<gene>
    <name evidence="2" type="ORF">NDU88_011359</name>
</gene>
<evidence type="ECO:0000313" key="2">
    <source>
        <dbReference type="EMBL" id="KAJ1145067.1"/>
    </source>
</evidence>
<evidence type="ECO:0000313" key="3">
    <source>
        <dbReference type="Proteomes" id="UP001066276"/>
    </source>
</evidence>
<keyword evidence="3" id="KW-1185">Reference proteome</keyword>
<evidence type="ECO:0000256" key="1">
    <source>
        <dbReference type="SAM" id="MobiDB-lite"/>
    </source>
</evidence>
<dbReference type="EMBL" id="JANPWB010000010">
    <property type="protein sequence ID" value="KAJ1145067.1"/>
    <property type="molecule type" value="Genomic_DNA"/>
</dbReference>
<dbReference type="AlphaFoldDB" id="A0AAV7R054"/>
<organism evidence="2 3">
    <name type="scientific">Pleurodeles waltl</name>
    <name type="common">Iberian ribbed newt</name>
    <dbReference type="NCBI Taxonomy" id="8319"/>
    <lineage>
        <taxon>Eukaryota</taxon>
        <taxon>Metazoa</taxon>
        <taxon>Chordata</taxon>
        <taxon>Craniata</taxon>
        <taxon>Vertebrata</taxon>
        <taxon>Euteleostomi</taxon>
        <taxon>Amphibia</taxon>
        <taxon>Batrachia</taxon>
        <taxon>Caudata</taxon>
        <taxon>Salamandroidea</taxon>
        <taxon>Salamandridae</taxon>
        <taxon>Pleurodelinae</taxon>
        <taxon>Pleurodeles</taxon>
    </lineage>
</organism>
<feature type="region of interest" description="Disordered" evidence="1">
    <location>
        <begin position="1"/>
        <end position="25"/>
    </location>
</feature>
<name>A0AAV7R054_PLEWA</name>
<proteinExistence type="predicted"/>
<dbReference type="Proteomes" id="UP001066276">
    <property type="component" value="Chromosome 6"/>
</dbReference>
<sequence length="71" mass="7905">MHRRSGTGFSRGKPESWKDPLQSDTKAGCVRSVEMDVGGVRLGVRRVQAGVWRVRQGELWGGDRRAGLRVL</sequence>
<reference evidence="2" key="1">
    <citation type="journal article" date="2022" name="bioRxiv">
        <title>Sequencing and chromosome-scale assembly of the giantPleurodeles waltlgenome.</title>
        <authorList>
            <person name="Brown T."/>
            <person name="Elewa A."/>
            <person name="Iarovenko S."/>
            <person name="Subramanian E."/>
            <person name="Araus A.J."/>
            <person name="Petzold A."/>
            <person name="Susuki M."/>
            <person name="Suzuki K.-i.T."/>
            <person name="Hayashi T."/>
            <person name="Toyoda A."/>
            <person name="Oliveira C."/>
            <person name="Osipova E."/>
            <person name="Leigh N.D."/>
            <person name="Simon A."/>
            <person name="Yun M.H."/>
        </authorList>
    </citation>
    <scope>NUCLEOTIDE SEQUENCE</scope>
    <source>
        <strain evidence="2">20211129_DDA</strain>
        <tissue evidence="2">Liver</tissue>
    </source>
</reference>
<comment type="caution">
    <text evidence="2">The sequence shown here is derived from an EMBL/GenBank/DDBJ whole genome shotgun (WGS) entry which is preliminary data.</text>
</comment>
<protein>
    <submittedName>
        <fullName evidence="2">Uncharacterized protein</fullName>
    </submittedName>
</protein>